<evidence type="ECO:0000313" key="1">
    <source>
        <dbReference type="EMBL" id="KKK07934.1"/>
    </source>
</evidence>
<protein>
    <submittedName>
        <fullName evidence="1">Uncharacterized protein</fullName>
    </submittedName>
</protein>
<dbReference type="OrthoDB" id="1550836at2"/>
<gene>
    <name evidence="1" type="ORF">JZ00_30560</name>
</gene>
<comment type="caution">
    <text evidence="1">The sequence shown here is derived from an EMBL/GenBank/DDBJ whole genome shotgun (WGS) entry which is preliminary data.</text>
</comment>
<dbReference type="EMBL" id="JQGJ02000004">
    <property type="protein sequence ID" value="KKK07934.1"/>
    <property type="molecule type" value="Genomic_DNA"/>
</dbReference>
<dbReference type="AlphaFoldDB" id="A0A0U1PQN3"/>
<proteinExistence type="predicted"/>
<name>A0A0U1PQN3_9PSED</name>
<dbReference type="RefSeq" id="WP_046509553.1">
    <property type="nucleotide sequence ID" value="NZ_JQGJ02000004.1"/>
</dbReference>
<accession>A0A0U1PQN3</accession>
<dbReference type="Proteomes" id="UP000030949">
    <property type="component" value="Unassembled WGS sequence"/>
</dbReference>
<organism evidence="1 2">
    <name type="scientific">Pseudomonas frederiksbergensis</name>
    <dbReference type="NCBI Taxonomy" id="104087"/>
    <lineage>
        <taxon>Bacteria</taxon>
        <taxon>Pseudomonadati</taxon>
        <taxon>Pseudomonadota</taxon>
        <taxon>Gammaproteobacteria</taxon>
        <taxon>Pseudomonadales</taxon>
        <taxon>Pseudomonadaceae</taxon>
        <taxon>Pseudomonas</taxon>
    </lineage>
</organism>
<evidence type="ECO:0000313" key="2">
    <source>
        <dbReference type="Proteomes" id="UP000030949"/>
    </source>
</evidence>
<sequence>MSTTVVFDSNVWEQVADEAKRAVAPPTIQALHDLISMKAITPFFFEGIVNLEAIPKKARKAYLQRYKPSIKMSVDNTVEHESLGTPPAGIPEYLETTVKKAVALGFRFVHLPRIAAPRHLLADQYKAPEILPLQVRLDRGFECLRYIESLGCGKGALMAMLENPQNGLVPALQDDSITEKKFAQGVAEWMDGDALSATYAYGLEYFCTSDQGAGAGTSSIFHPSKRALYVQNYNVKIVTPDELLAILHTAPPEVPAPQEA</sequence>
<reference evidence="1 2" key="1">
    <citation type="submission" date="2015-03" db="EMBL/GenBank/DDBJ databases">
        <title>Pseudomonas frederiksbergensis hydrocarbon degrader.</title>
        <authorList>
            <person name="Brown L.M."/>
            <person name="Ruiz O.N."/>
            <person name="Mueller S."/>
            <person name="Gunasekera T.S."/>
        </authorList>
    </citation>
    <scope>NUCLEOTIDE SEQUENCE [LARGE SCALE GENOMIC DNA]</scope>
    <source>
        <strain evidence="1 2">SI8</strain>
    </source>
</reference>